<dbReference type="OrthoDB" id="9797779at2"/>
<accession>A0A1M7L0K5</accession>
<evidence type="ECO:0000313" key="2">
    <source>
        <dbReference type="Proteomes" id="UP000184038"/>
    </source>
</evidence>
<evidence type="ECO:0000313" key="1">
    <source>
        <dbReference type="EMBL" id="SHM71454.1"/>
    </source>
</evidence>
<dbReference type="STRING" id="1120996.SAMN02746066_02996"/>
<gene>
    <name evidence="1" type="ORF">SAMN02746066_02996</name>
</gene>
<dbReference type="PANTHER" id="PTHR30087">
    <property type="entry name" value="INNER MEMBRANE PROTEIN"/>
    <property type="match status" value="1"/>
</dbReference>
<dbReference type="EMBL" id="FRCP01000015">
    <property type="protein sequence ID" value="SHM71454.1"/>
    <property type="molecule type" value="Genomic_DNA"/>
</dbReference>
<protein>
    <submittedName>
        <fullName evidence="1">Uncharacterized conserved protein YbbK, DUF523 family</fullName>
    </submittedName>
</protein>
<name>A0A1M7L0K5_9FIRM</name>
<reference evidence="1 2" key="1">
    <citation type="submission" date="2016-11" db="EMBL/GenBank/DDBJ databases">
        <authorList>
            <person name="Jaros S."/>
            <person name="Januszkiewicz K."/>
            <person name="Wedrychowicz H."/>
        </authorList>
    </citation>
    <scope>NUCLEOTIDE SEQUENCE [LARGE SCALE GENOMIC DNA]</scope>
    <source>
        <strain evidence="1 2">DSM 15930</strain>
    </source>
</reference>
<dbReference type="Pfam" id="PF04463">
    <property type="entry name" value="2-thiour_desulf"/>
    <property type="match status" value="1"/>
</dbReference>
<dbReference type="Proteomes" id="UP000184038">
    <property type="component" value="Unassembled WGS sequence"/>
</dbReference>
<sequence length="143" mass="15688">MNIIVSACLLGVDCRYCGDNCKNEGILELRKEHNLIPVCPEQLGGLPTPRVPSERKGDYIVGKDGTDVTEAFRKGAKQTLCISELYRCETAILKKNSPSCGFGIIYDGTFLGNKVEGNGVTAELLANKGIRIFNEDTYTELIR</sequence>
<proteinExistence type="predicted"/>
<dbReference type="AlphaFoldDB" id="A0A1M7L0K5"/>
<keyword evidence="2" id="KW-1185">Reference proteome</keyword>
<dbReference type="PANTHER" id="PTHR30087:SF1">
    <property type="entry name" value="HYPOTHETICAL CYTOSOLIC PROTEIN"/>
    <property type="match status" value="1"/>
</dbReference>
<dbReference type="RefSeq" id="WP_073289158.1">
    <property type="nucleotide sequence ID" value="NZ_FRCP01000015.1"/>
</dbReference>
<dbReference type="InterPro" id="IPR007553">
    <property type="entry name" value="2-thiour_desulf"/>
</dbReference>
<organism evidence="1 2">
    <name type="scientific">Anaerosporobacter mobilis DSM 15930</name>
    <dbReference type="NCBI Taxonomy" id="1120996"/>
    <lineage>
        <taxon>Bacteria</taxon>
        <taxon>Bacillati</taxon>
        <taxon>Bacillota</taxon>
        <taxon>Clostridia</taxon>
        <taxon>Lachnospirales</taxon>
        <taxon>Lachnospiraceae</taxon>
        <taxon>Anaerosporobacter</taxon>
    </lineage>
</organism>